<accession>A0A385YP83</accession>
<dbReference type="KEGG" id="paek:D3873_00875"/>
<dbReference type="SUPFAM" id="SSF56281">
    <property type="entry name" value="Metallo-hydrolase/oxidoreductase"/>
    <property type="match status" value="1"/>
</dbReference>
<reference evidence="3" key="1">
    <citation type="submission" date="2018-09" db="EMBL/GenBank/DDBJ databases">
        <authorList>
            <person name="Zhu H."/>
        </authorList>
    </citation>
    <scope>NUCLEOTIDE SEQUENCE [LARGE SCALE GENOMIC DNA]</scope>
    <source>
        <strain evidence="3">K2R23-3</strain>
    </source>
</reference>
<name>A0A385YP83_9BACL</name>
<dbReference type="InterPro" id="IPR036866">
    <property type="entry name" value="RibonucZ/Hydroxyglut_hydro"/>
</dbReference>
<dbReference type="CDD" id="cd06262">
    <property type="entry name" value="metallo-hydrolase-like_MBL-fold"/>
    <property type="match status" value="1"/>
</dbReference>
<evidence type="ECO:0000313" key="2">
    <source>
        <dbReference type="EMBL" id="AYC28489.1"/>
    </source>
</evidence>
<keyword evidence="2" id="KW-0378">Hydrolase</keyword>
<dbReference type="AlphaFoldDB" id="A0A385YP83"/>
<dbReference type="InterPro" id="IPR050855">
    <property type="entry name" value="NDM-1-like"/>
</dbReference>
<dbReference type="InterPro" id="IPR001279">
    <property type="entry name" value="Metallo-B-lactamas"/>
</dbReference>
<dbReference type="GO" id="GO:0016787">
    <property type="term" value="F:hydrolase activity"/>
    <property type="evidence" value="ECO:0007669"/>
    <property type="project" value="UniProtKB-KW"/>
</dbReference>
<dbReference type="Pfam" id="PF00753">
    <property type="entry name" value="Lactamase_B"/>
    <property type="match status" value="1"/>
</dbReference>
<proteinExistence type="predicted"/>
<dbReference type="Proteomes" id="UP000265725">
    <property type="component" value="Chromosome"/>
</dbReference>
<keyword evidence="3" id="KW-1185">Reference proteome</keyword>
<dbReference type="PANTHER" id="PTHR42951">
    <property type="entry name" value="METALLO-BETA-LACTAMASE DOMAIN-CONTAINING"/>
    <property type="match status" value="1"/>
</dbReference>
<protein>
    <submittedName>
        <fullName evidence="2">MBL fold metallo-hydrolase</fullName>
    </submittedName>
</protein>
<gene>
    <name evidence="2" type="ORF">D3873_00875</name>
</gene>
<dbReference type="Gene3D" id="3.60.15.10">
    <property type="entry name" value="Ribonuclease Z/Hydroxyacylglutathione hydrolase-like"/>
    <property type="match status" value="1"/>
</dbReference>
<sequence length="236" mass="26687">MRNYIEPITDTLSVIAIWDTEWKTWNNSYIFQIEKELVVIDSCKNIHLHEFEGAINTLRKEASNVTYFLATHGHEDHVQGSILFPNAKKLIHPEEIESMEYDSPSSFTPGFDDAFIQETVDVIHVETHTKGSVAFYHSAEKALFTGDFLCFFGDPLSQDGFIGEGQDLRIAWLDYMRSGSVKGDYLQNLLNGLRQLVTYDVHYLCTGHGCVLVGNISLFLQELLDVGEKMAEGGLE</sequence>
<dbReference type="RefSeq" id="WP_119882234.1">
    <property type="nucleotide sequence ID" value="NZ_CP032418.1"/>
</dbReference>
<evidence type="ECO:0000259" key="1">
    <source>
        <dbReference type="SMART" id="SM00849"/>
    </source>
</evidence>
<dbReference type="OrthoDB" id="9761531at2"/>
<dbReference type="EMBL" id="CP032418">
    <property type="protein sequence ID" value="AYC28489.1"/>
    <property type="molecule type" value="Genomic_DNA"/>
</dbReference>
<evidence type="ECO:0000313" key="3">
    <source>
        <dbReference type="Proteomes" id="UP000265725"/>
    </source>
</evidence>
<feature type="domain" description="Metallo-beta-lactamase" evidence="1">
    <location>
        <begin position="25"/>
        <end position="208"/>
    </location>
</feature>
<dbReference type="SMART" id="SM00849">
    <property type="entry name" value="Lactamase_B"/>
    <property type="match status" value="1"/>
</dbReference>
<organism evidence="2 3">
    <name type="scientific">Paenisporosarcina cavernae</name>
    <dbReference type="NCBI Taxonomy" id="2320858"/>
    <lineage>
        <taxon>Bacteria</taxon>
        <taxon>Bacillati</taxon>
        <taxon>Bacillota</taxon>
        <taxon>Bacilli</taxon>
        <taxon>Bacillales</taxon>
        <taxon>Caryophanaceae</taxon>
        <taxon>Paenisporosarcina</taxon>
    </lineage>
</organism>